<name>A0AAD4LBE5_9AGAM</name>
<evidence type="ECO:0000313" key="2">
    <source>
        <dbReference type="EMBL" id="KAH8981883.1"/>
    </source>
</evidence>
<evidence type="ECO:0000313" key="3">
    <source>
        <dbReference type="Proteomes" id="UP001201163"/>
    </source>
</evidence>
<keyword evidence="3" id="KW-1185">Reference proteome</keyword>
<reference evidence="2" key="1">
    <citation type="submission" date="2022-01" db="EMBL/GenBank/DDBJ databases">
        <title>Comparative genomics reveals a dynamic genome evolution in the ectomycorrhizal milk-cap (Lactarius) mushrooms.</title>
        <authorList>
            <consortium name="DOE Joint Genome Institute"/>
            <person name="Lebreton A."/>
            <person name="Tang N."/>
            <person name="Kuo A."/>
            <person name="LaButti K."/>
            <person name="Drula E."/>
            <person name="Barry K."/>
            <person name="Clum A."/>
            <person name="Lipzen A."/>
            <person name="Mousain D."/>
            <person name="Ng V."/>
            <person name="Wang R."/>
            <person name="Wang X."/>
            <person name="Dai Y."/>
            <person name="Henrissat B."/>
            <person name="Grigoriev I.V."/>
            <person name="Guerin-Laguette A."/>
            <person name="Yu F."/>
            <person name="Martin F.M."/>
        </authorList>
    </citation>
    <scope>NUCLEOTIDE SEQUENCE</scope>
    <source>
        <strain evidence="2">QP</strain>
    </source>
</reference>
<accession>A0AAD4LBE5</accession>
<dbReference type="Proteomes" id="UP001201163">
    <property type="component" value="Unassembled WGS sequence"/>
</dbReference>
<gene>
    <name evidence="2" type="ORF">EDB92DRAFT_1952784</name>
</gene>
<sequence length="310" mass="32708">MDPRDLPPSPLNIVARSSSRNVPPEGFYDPRDQGGSWLTEVNNTFPAGLGEPINVVLLGTSDSAVLVDQQNDGGLRNYFLSIGFAGECLGQHSGSNQAANLGDGHGYLNETAVMRWDYGDPTLGTCKETVQGGNHFRYWTQTGSEANRCALLALTDDVVISMLSSGAVFMAVSYELPEALSHDIVFNGYNLARDWLVGNATAQSNLVPTASLTNTTTFSGQTTYGGYVYQNSIEYVSGFLTNGSDGINHYLSVGANGTSAVDGLVALLTVKILSSPTSSSLSSLARPSAWPSLVSAVTATFALIIALSFA</sequence>
<organism evidence="2 3">
    <name type="scientific">Lactarius akahatsu</name>
    <dbReference type="NCBI Taxonomy" id="416441"/>
    <lineage>
        <taxon>Eukaryota</taxon>
        <taxon>Fungi</taxon>
        <taxon>Dikarya</taxon>
        <taxon>Basidiomycota</taxon>
        <taxon>Agaricomycotina</taxon>
        <taxon>Agaricomycetes</taxon>
        <taxon>Russulales</taxon>
        <taxon>Russulaceae</taxon>
        <taxon>Lactarius</taxon>
    </lineage>
</organism>
<dbReference type="AlphaFoldDB" id="A0AAD4LBE5"/>
<comment type="caution">
    <text evidence="2">The sequence shown here is derived from an EMBL/GenBank/DDBJ whole genome shotgun (WGS) entry which is preliminary data.</text>
</comment>
<protein>
    <submittedName>
        <fullName evidence="2">Uncharacterized protein</fullName>
    </submittedName>
</protein>
<feature type="region of interest" description="Disordered" evidence="1">
    <location>
        <begin position="1"/>
        <end position="35"/>
    </location>
</feature>
<dbReference type="EMBL" id="JAKELL010000109">
    <property type="protein sequence ID" value="KAH8981883.1"/>
    <property type="molecule type" value="Genomic_DNA"/>
</dbReference>
<evidence type="ECO:0000256" key="1">
    <source>
        <dbReference type="SAM" id="MobiDB-lite"/>
    </source>
</evidence>
<proteinExistence type="predicted"/>
<feature type="compositionally biased region" description="Pro residues" evidence="1">
    <location>
        <begin position="1"/>
        <end position="10"/>
    </location>
</feature>